<evidence type="ECO:0000256" key="3">
    <source>
        <dbReference type="ARBA" id="ARBA00022692"/>
    </source>
</evidence>
<evidence type="ECO:0000256" key="5">
    <source>
        <dbReference type="ARBA" id="ARBA00023136"/>
    </source>
</evidence>
<feature type="transmembrane region" description="Helical" evidence="6">
    <location>
        <begin position="233"/>
        <end position="253"/>
    </location>
</feature>
<keyword evidence="4 6" id="KW-1133">Transmembrane helix</keyword>
<feature type="domain" description="Major facilitator superfamily (MFS) profile" evidence="7">
    <location>
        <begin position="5"/>
        <end position="368"/>
    </location>
</feature>
<comment type="caution">
    <text evidence="8">The sequence shown here is derived from an EMBL/GenBank/DDBJ whole genome shotgun (WGS) entry which is preliminary data.</text>
</comment>
<dbReference type="PROSITE" id="PS50850">
    <property type="entry name" value="MFS"/>
    <property type="match status" value="1"/>
</dbReference>
<feature type="transmembrane region" description="Helical" evidence="6">
    <location>
        <begin position="260"/>
        <end position="276"/>
    </location>
</feature>
<dbReference type="InterPro" id="IPR036259">
    <property type="entry name" value="MFS_trans_sf"/>
</dbReference>
<evidence type="ECO:0000313" key="8">
    <source>
        <dbReference type="EMBL" id="HHI00258.1"/>
    </source>
</evidence>
<feature type="transmembrane region" description="Helical" evidence="6">
    <location>
        <begin position="345"/>
        <end position="361"/>
    </location>
</feature>
<comment type="subcellular location">
    <subcellularLocation>
        <location evidence="1">Cell membrane</location>
        <topology evidence="1">Multi-pass membrane protein</topology>
    </subcellularLocation>
</comment>
<evidence type="ECO:0000259" key="7">
    <source>
        <dbReference type="PROSITE" id="PS50850"/>
    </source>
</evidence>
<dbReference type="GO" id="GO:0005886">
    <property type="term" value="C:plasma membrane"/>
    <property type="evidence" value="ECO:0007669"/>
    <property type="project" value="UniProtKB-SubCell"/>
</dbReference>
<dbReference type="Pfam" id="PF07690">
    <property type="entry name" value="MFS_1"/>
    <property type="match status" value="1"/>
</dbReference>
<feature type="transmembrane region" description="Helical" evidence="6">
    <location>
        <begin position="158"/>
        <end position="178"/>
    </location>
</feature>
<dbReference type="Gene3D" id="1.20.1250.20">
    <property type="entry name" value="MFS general substrate transporter like domains"/>
    <property type="match status" value="2"/>
</dbReference>
<name>A0A7C5JX89_THELI</name>
<evidence type="ECO:0000256" key="6">
    <source>
        <dbReference type="SAM" id="Phobius"/>
    </source>
</evidence>
<dbReference type="EMBL" id="DRTU01000090">
    <property type="protein sequence ID" value="HHI00258.1"/>
    <property type="molecule type" value="Genomic_DNA"/>
</dbReference>
<dbReference type="SUPFAM" id="SSF103473">
    <property type="entry name" value="MFS general substrate transporter"/>
    <property type="match status" value="1"/>
</dbReference>
<evidence type="ECO:0000256" key="4">
    <source>
        <dbReference type="ARBA" id="ARBA00022989"/>
    </source>
</evidence>
<keyword evidence="5 6" id="KW-0472">Membrane</keyword>
<evidence type="ECO:0000256" key="1">
    <source>
        <dbReference type="ARBA" id="ARBA00004651"/>
    </source>
</evidence>
<dbReference type="GO" id="GO:0022857">
    <property type="term" value="F:transmembrane transporter activity"/>
    <property type="evidence" value="ECO:0007669"/>
    <property type="project" value="InterPro"/>
</dbReference>
<evidence type="ECO:0000256" key="2">
    <source>
        <dbReference type="ARBA" id="ARBA00022475"/>
    </source>
</evidence>
<feature type="transmembrane region" description="Helical" evidence="6">
    <location>
        <begin position="96"/>
        <end position="117"/>
    </location>
</feature>
<organism evidence="8">
    <name type="scientific">Thermococcus litoralis</name>
    <dbReference type="NCBI Taxonomy" id="2265"/>
    <lineage>
        <taxon>Archaea</taxon>
        <taxon>Methanobacteriati</taxon>
        <taxon>Methanobacteriota</taxon>
        <taxon>Thermococci</taxon>
        <taxon>Thermococcales</taxon>
        <taxon>Thermococcaceae</taxon>
        <taxon>Thermococcus</taxon>
    </lineage>
</organism>
<feature type="transmembrane region" description="Helical" evidence="6">
    <location>
        <begin position="199"/>
        <end position="221"/>
    </location>
</feature>
<dbReference type="PANTHER" id="PTHR43124:SF3">
    <property type="entry name" value="CHLORAMPHENICOL EFFLUX PUMP RV0191"/>
    <property type="match status" value="1"/>
</dbReference>
<protein>
    <submittedName>
        <fullName evidence="8">MFS transporter</fullName>
    </submittedName>
</protein>
<keyword evidence="3 6" id="KW-0812">Transmembrane</keyword>
<feature type="transmembrane region" description="Helical" evidence="6">
    <location>
        <begin position="314"/>
        <end position="333"/>
    </location>
</feature>
<proteinExistence type="predicted"/>
<keyword evidence="2" id="KW-1003">Cell membrane</keyword>
<sequence>MQKKLLLLLSLGWIFNYAHRMAIPPLIPIIKEELVITNAQAGLLMTSLLLPYALIQVPAGYFGDKFGRKKLVVISILGYSLASSLVIFTRKYWHLIGIRALYGVFAGLYYAPATALISQIYRKRKGSALGVFMVGPPIGSAIAPAVVVPIALALEWRYSFLILSLMSLTVGIALMLAIKGEVKQIERPKFTVPKKVLGLSIMNFIVLAAFFGMLTFLPDFFVNKGRSVEEASFYFSLLSIVGIFGSIAGGGIYDKIGKTSLLFVLVFNALLSFLLVKTAYPLLVLLLGLFFYSVGPIVTAYTSEHASEENLGTVMGFVNMMGFFGATAGPYFIGLLIDRVGYEAAFYSISGMYLLSLLILVQEQKSENKKKG</sequence>
<dbReference type="InterPro" id="IPR020846">
    <property type="entry name" value="MFS_dom"/>
</dbReference>
<feature type="transmembrane region" description="Helical" evidence="6">
    <location>
        <begin position="71"/>
        <end position="90"/>
    </location>
</feature>
<dbReference type="Proteomes" id="UP000886217">
    <property type="component" value="Unassembled WGS sequence"/>
</dbReference>
<dbReference type="InterPro" id="IPR050189">
    <property type="entry name" value="MFS_Efflux_Transporters"/>
</dbReference>
<accession>A0A7C5JX89</accession>
<feature type="transmembrane region" description="Helical" evidence="6">
    <location>
        <begin position="282"/>
        <end position="302"/>
    </location>
</feature>
<gene>
    <name evidence="8" type="ORF">ENL40_02085</name>
</gene>
<dbReference type="InterPro" id="IPR011701">
    <property type="entry name" value="MFS"/>
</dbReference>
<dbReference type="AlphaFoldDB" id="A0A7C5JX89"/>
<dbReference type="PANTHER" id="PTHR43124">
    <property type="entry name" value="PURINE EFFLUX PUMP PBUE"/>
    <property type="match status" value="1"/>
</dbReference>
<reference evidence="8" key="1">
    <citation type="journal article" date="2020" name="mSystems">
        <title>Genome- and Community-Level Interaction Insights into Carbon Utilization and Element Cycling Functions of Hydrothermarchaeota in Hydrothermal Sediment.</title>
        <authorList>
            <person name="Zhou Z."/>
            <person name="Liu Y."/>
            <person name="Xu W."/>
            <person name="Pan J."/>
            <person name="Luo Z.H."/>
            <person name="Li M."/>
        </authorList>
    </citation>
    <scope>NUCLEOTIDE SEQUENCE [LARGE SCALE GENOMIC DNA]</scope>
    <source>
        <strain evidence="8">HyVt-93</strain>
    </source>
</reference>
<feature type="transmembrane region" description="Helical" evidence="6">
    <location>
        <begin position="36"/>
        <end position="59"/>
    </location>
</feature>
<feature type="transmembrane region" description="Helical" evidence="6">
    <location>
        <begin position="129"/>
        <end position="152"/>
    </location>
</feature>